<evidence type="ECO:0000259" key="7">
    <source>
        <dbReference type="PROSITE" id="PS50089"/>
    </source>
</evidence>
<evidence type="ECO:0000256" key="5">
    <source>
        <dbReference type="SAM" id="Coils"/>
    </source>
</evidence>
<evidence type="ECO:0000259" key="8">
    <source>
        <dbReference type="PROSITE" id="PS51184"/>
    </source>
</evidence>
<feature type="region of interest" description="Disordered" evidence="6">
    <location>
        <begin position="436"/>
        <end position="459"/>
    </location>
</feature>
<feature type="domain" description="JmjC" evidence="8">
    <location>
        <begin position="1207"/>
        <end position="1425"/>
    </location>
</feature>
<keyword evidence="10" id="KW-1185">Reference proteome</keyword>
<evidence type="ECO:0000256" key="1">
    <source>
        <dbReference type="ARBA" id="ARBA00004123"/>
    </source>
</evidence>
<dbReference type="GO" id="GO:0032454">
    <property type="term" value="F:histone H3K9 demethylase activity"/>
    <property type="evidence" value="ECO:0007669"/>
    <property type="project" value="InterPro"/>
</dbReference>
<feature type="compositionally biased region" description="Basic residues" evidence="6">
    <location>
        <begin position="385"/>
        <end position="394"/>
    </location>
</feature>
<dbReference type="GO" id="GO:0008270">
    <property type="term" value="F:zinc ion binding"/>
    <property type="evidence" value="ECO:0007669"/>
    <property type="project" value="UniProtKB-KW"/>
</dbReference>
<comment type="caution">
    <text evidence="9">The sequence shown here is derived from an EMBL/GenBank/DDBJ whole genome shotgun (WGS) entry which is preliminary data.</text>
</comment>
<gene>
    <name evidence="9" type="ORF">OSTQU699_LOCUS8662</name>
</gene>
<evidence type="ECO:0000256" key="2">
    <source>
        <dbReference type="ARBA" id="ARBA00022723"/>
    </source>
</evidence>
<dbReference type="Pfam" id="PF02373">
    <property type="entry name" value="JmjC"/>
    <property type="match status" value="1"/>
</dbReference>
<dbReference type="GO" id="GO:0031490">
    <property type="term" value="F:chromatin DNA binding"/>
    <property type="evidence" value="ECO:0007669"/>
    <property type="project" value="TreeGrafter"/>
</dbReference>
<dbReference type="InterPro" id="IPR045109">
    <property type="entry name" value="LSDs-like"/>
</dbReference>
<dbReference type="Gene3D" id="2.60.120.650">
    <property type="entry name" value="Cupin"/>
    <property type="match status" value="1"/>
</dbReference>
<keyword evidence="5" id="KW-0175">Coiled coil</keyword>
<dbReference type="GO" id="GO:0006357">
    <property type="term" value="P:regulation of transcription by RNA polymerase II"/>
    <property type="evidence" value="ECO:0007669"/>
    <property type="project" value="TreeGrafter"/>
</dbReference>
<protein>
    <submittedName>
        <fullName evidence="9">Uncharacterized protein</fullName>
    </submittedName>
</protein>
<feature type="compositionally biased region" description="Polar residues" evidence="6">
    <location>
        <begin position="94"/>
        <end position="103"/>
    </location>
</feature>
<name>A0A8S1JCR7_9CHLO</name>
<dbReference type="SMART" id="SM00558">
    <property type="entry name" value="JmjC"/>
    <property type="match status" value="1"/>
</dbReference>
<feature type="region of interest" description="Disordered" evidence="6">
    <location>
        <begin position="302"/>
        <end position="330"/>
    </location>
</feature>
<feature type="compositionally biased region" description="Polar residues" evidence="6">
    <location>
        <begin position="362"/>
        <end position="378"/>
    </location>
</feature>
<dbReference type="Proteomes" id="UP000708148">
    <property type="component" value="Unassembled WGS sequence"/>
</dbReference>
<reference evidence="9" key="1">
    <citation type="submission" date="2020-12" db="EMBL/GenBank/DDBJ databases">
        <authorList>
            <person name="Iha C."/>
        </authorList>
    </citation>
    <scope>NUCLEOTIDE SEQUENCE</scope>
</reference>
<feature type="compositionally biased region" description="Polar residues" evidence="6">
    <location>
        <begin position="1"/>
        <end position="33"/>
    </location>
</feature>
<dbReference type="InterPro" id="IPR001841">
    <property type="entry name" value="Znf_RING"/>
</dbReference>
<evidence type="ECO:0000256" key="4">
    <source>
        <dbReference type="PROSITE-ProRule" id="PRU00175"/>
    </source>
</evidence>
<keyword evidence="3" id="KW-0539">Nucleus</keyword>
<feature type="compositionally biased region" description="Basic and acidic residues" evidence="6">
    <location>
        <begin position="104"/>
        <end position="132"/>
    </location>
</feature>
<keyword evidence="2" id="KW-0479">Metal-binding</keyword>
<feature type="domain" description="RING-type" evidence="7">
    <location>
        <begin position="933"/>
        <end position="979"/>
    </location>
</feature>
<keyword evidence="4" id="KW-0863">Zinc-finger</keyword>
<dbReference type="PROSITE" id="PS50089">
    <property type="entry name" value="ZF_RING_2"/>
    <property type="match status" value="1"/>
</dbReference>
<feature type="compositionally biased region" description="Basic and acidic residues" evidence="6">
    <location>
        <begin position="722"/>
        <end position="732"/>
    </location>
</feature>
<comment type="subcellular location">
    <subcellularLocation>
        <location evidence="1">Nucleus</location>
    </subcellularLocation>
</comment>
<dbReference type="EMBL" id="CAJHUC010002152">
    <property type="protein sequence ID" value="CAD7703305.1"/>
    <property type="molecule type" value="Genomic_DNA"/>
</dbReference>
<evidence type="ECO:0000256" key="3">
    <source>
        <dbReference type="ARBA" id="ARBA00023242"/>
    </source>
</evidence>
<dbReference type="PROSITE" id="PS51184">
    <property type="entry name" value="JMJC"/>
    <property type="match status" value="1"/>
</dbReference>
<evidence type="ECO:0000313" key="10">
    <source>
        <dbReference type="Proteomes" id="UP000708148"/>
    </source>
</evidence>
<dbReference type="GO" id="GO:0000118">
    <property type="term" value="C:histone deacetylase complex"/>
    <property type="evidence" value="ECO:0007669"/>
    <property type="project" value="TreeGrafter"/>
</dbReference>
<feature type="region of interest" description="Disordered" evidence="6">
    <location>
        <begin position="349"/>
        <end position="423"/>
    </location>
</feature>
<dbReference type="SUPFAM" id="SSF51197">
    <property type="entry name" value="Clavaminate synthase-like"/>
    <property type="match status" value="1"/>
</dbReference>
<feature type="region of interest" description="Disordered" evidence="6">
    <location>
        <begin position="722"/>
        <end position="746"/>
    </location>
</feature>
<proteinExistence type="predicted"/>
<evidence type="ECO:0000256" key="6">
    <source>
        <dbReference type="SAM" id="MobiDB-lite"/>
    </source>
</evidence>
<dbReference type="GO" id="GO:0000785">
    <property type="term" value="C:chromatin"/>
    <property type="evidence" value="ECO:0007669"/>
    <property type="project" value="TreeGrafter"/>
</dbReference>
<feature type="region of interest" description="Disordered" evidence="6">
    <location>
        <begin position="1"/>
        <end position="37"/>
    </location>
</feature>
<dbReference type="PANTHER" id="PTHR12549:SF38">
    <property type="entry name" value="JMJC DOMAIN-CONTAINING HISTONE DEMETHYLASE 2, ISOFORM A"/>
    <property type="match status" value="1"/>
</dbReference>
<feature type="region of interest" description="Disordered" evidence="6">
    <location>
        <begin position="94"/>
        <end position="155"/>
    </location>
</feature>
<feature type="coiled-coil region" evidence="5">
    <location>
        <begin position="563"/>
        <end position="611"/>
    </location>
</feature>
<evidence type="ECO:0000313" key="9">
    <source>
        <dbReference type="EMBL" id="CAD7703305.1"/>
    </source>
</evidence>
<organism evidence="9 10">
    <name type="scientific">Ostreobium quekettii</name>
    <dbReference type="NCBI Taxonomy" id="121088"/>
    <lineage>
        <taxon>Eukaryota</taxon>
        <taxon>Viridiplantae</taxon>
        <taxon>Chlorophyta</taxon>
        <taxon>core chlorophytes</taxon>
        <taxon>Ulvophyceae</taxon>
        <taxon>TCBD clade</taxon>
        <taxon>Bryopsidales</taxon>
        <taxon>Ostreobineae</taxon>
        <taxon>Ostreobiaceae</taxon>
        <taxon>Ostreobium</taxon>
    </lineage>
</organism>
<dbReference type="OrthoDB" id="1667110at2759"/>
<accession>A0A8S1JCR7</accession>
<dbReference type="PANTHER" id="PTHR12549">
    <property type="entry name" value="JMJC DOMAIN-CONTAINING HISTONE DEMETHYLATION PROTEIN"/>
    <property type="match status" value="1"/>
</dbReference>
<keyword evidence="4" id="KW-0862">Zinc</keyword>
<sequence length="1462" mass="162010">MGWMSGQQTETAGMRRSSSVADGAATVQQQTASDMREPTVQYSCVKIEATSSVELSFAAWNEPAHSALASVEFKSVEDCKAANGFQQGLVDGSQVQADPNTMTHNREGVTGRQAAEHSHPRSREDPASHKEPACSLPSIDNSKENDHGCISGQARPSDKEHNIIVNTPLECLSLHEHSHKACLNGETAVEVDHTQRPAVKMEAGLAGEPANVAREDCSVQQSQANGLEGGVDESRTQTTPEVTMECRMDTDQMAVCDAASSQWGRNNSQCCIASPSREAATGVDQAQQLAVEVEGELVGGSLPIAGQDRSAQQSHQSGLELGVNGSEAQATPEAQAECSMYKNQMALREAASTQQRRGEGQCCNTSPVGKTEIQSPRETVSPVKKPGRRPKSRPRGGGNSKARQSLLSSMEQPASPSEPMDQDQTVEHVVAAGGTSEAQVDAGQLSQDAKGGRASEGQKVMSLGKTAVATSPLRKRKRKRIPDEEGQAGVANQNVASFNFAACSVGRARKPSFLAKEAEENQRKVDKFFGIAGRGGAATDNSTDANGNGVVVAAKDPEDDNEMVALRDAKQRLTSGIDALQQRIMHHREELQRLEKELEHASAERMKIANKIRRREAKARLGQAINAKPIVMVEEGTLKGCHRCFGRHKARPCMCVRNGRVCGLSFCNRCLFTLKVSRKTAKIRCPRCTGICNCNACIARQQKLKNLKEVSESLASVVADLGEGRGGHDAKSHSPPRPRKKAKIDTVKKENEGEVNGCTNVTPSSEEAKPLVLTNPELHVGECFNKTKVYDKDGNQISKSCHQCQYQHISYQCRSGASKTRHDMEPCKVSICNRCRRAWYTHMTIEDCMEACPRCRGFCNCKQCLRKESHNKWTPKFSAAQEREFAKHIISYVGLHVKDVLDTFVQEAAEDGDVPERVKGLKLEAEAALRLNCNICSTSIPDFHRTCSVCGYDLCIQCCREQRMRNESSQKVTTICPICLEPLRLQRILRTHPLDLKLLEKAARTAEKFAQQNSTRPCWSWLQNPQGRKSSVSSPRAATNRVAEANGLNTDAPWWVNIPPTSLRLAAWKEGDPRNYLFCPHADDLNLDSPNRAENVRIIQGCFQRGEPFIVRGCKGKMNWTPELMNRATREVGVQRKNIEACKEVQVIDCTKDWGTMPMLQNHFFSAYTRGHEASYWNDGKDHMLKVKDWPPDAHFSEKLARHDQDFREMLPMPEYTDPTEGPLNLRKYLPDSCLPPDLGPKTYIALGRLKEHPGEGDSVTKLHVDLCDAVNILCHAQYNDVDGKSEKEKIHVRSGNELWDHETYGYAGAVWDIVRREDVPHLRDYLDKNRHKFVHHGKPVSEHEKVLDVLQDQMFTLTHADHDALREQYGVHVWHFEQHVNEAVFIPVRCPHQVRNLRSCIKVAVDFLAPESMGECLTLAQELRAVAKMQPIEDPSERLGADKLQGCAMMLYGASEAVKRL</sequence>
<dbReference type="GO" id="GO:0003712">
    <property type="term" value="F:transcription coregulator activity"/>
    <property type="evidence" value="ECO:0007669"/>
    <property type="project" value="TreeGrafter"/>
</dbReference>
<feature type="compositionally biased region" description="Polar residues" evidence="6">
    <location>
        <begin position="401"/>
        <end position="415"/>
    </location>
</feature>
<dbReference type="InterPro" id="IPR003347">
    <property type="entry name" value="JmjC_dom"/>
</dbReference>